<dbReference type="Gene3D" id="2.60.40.10">
    <property type="entry name" value="Immunoglobulins"/>
    <property type="match status" value="1"/>
</dbReference>
<dbReference type="Gene3D" id="3.30.565.10">
    <property type="entry name" value="Histidine kinase-like ATPase, C-terminal domain"/>
    <property type="match status" value="1"/>
</dbReference>
<evidence type="ECO:0000313" key="4">
    <source>
        <dbReference type="EMBL" id="AXY74067.1"/>
    </source>
</evidence>
<organism evidence="4 5">
    <name type="scientific">Paraflavitalea soli</name>
    <dbReference type="NCBI Taxonomy" id="2315862"/>
    <lineage>
        <taxon>Bacteria</taxon>
        <taxon>Pseudomonadati</taxon>
        <taxon>Bacteroidota</taxon>
        <taxon>Chitinophagia</taxon>
        <taxon>Chitinophagales</taxon>
        <taxon>Chitinophagaceae</taxon>
        <taxon>Paraflavitalea</taxon>
    </lineage>
</organism>
<keyword evidence="1" id="KW-1133">Transmembrane helix</keyword>
<accession>A0A3B7MK91</accession>
<dbReference type="InterPro" id="IPR013783">
    <property type="entry name" value="Ig-like_fold"/>
</dbReference>
<dbReference type="RefSeq" id="WP_119049954.1">
    <property type="nucleotide sequence ID" value="NZ_CP032157.1"/>
</dbReference>
<dbReference type="Gene3D" id="3.30.450.40">
    <property type="match status" value="1"/>
</dbReference>
<dbReference type="AlphaFoldDB" id="A0A3B7MK91"/>
<dbReference type="InterPro" id="IPR003018">
    <property type="entry name" value="GAF"/>
</dbReference>
<dbReference type="Pfam" id="PF07494">
    <property type="entry name" value="Reg_prop"/>
    <property type="match status" value="1"/>
</dbReference>
<dbReference type="InterPro" id="IPR029016">
    <property type="entry name" value="GAF-like_dom_sf"/>
</dbReference>
<dbReference type="SMART" id="SM00065">
    <property type="entry name" value="GAF"/>
    <property type="match status" value="1"/>
</dbReference>
<dbReference type="Pfam" id="PF13185">
    <property type="entry name" value="GAF_2"/>
    <property type="match status" value="1"/>
</dbReference>
<dbReference type="OrthoDB" id="9809670at2"/>
<protein>
    <submittedName>
        <fullName evidence="4">GAF domain-containing protein</fullName>
    </submittedName>
</protein>
<sequence>MNKVLLLLSAILLLRAGTGLSQSLQSSDFAQYTTEQGLSHNGVMGIAEDSTGFLWIATRSGLNRFNGHRFLQYHSTDDASSLPSEELMGVCRLDDHQLAVVGSGVHIVNTKTGQRRNLFIPYKDRGLSFKFNMTLQAIGDAAGNVFVLSRSGFYQFAQDSLVYRFDYYPDSLVAVNHLVFGGKMLELDDHRLLITSIDGLYLYDKSIKDLHKLRDKEIPALARFLAYPRIPFGFIPIAPGQLFVYDPVNRLLHYLDMCRNNNALVSAPWPKGLDDAGWRSRLIAQDDHTFLVTLQQAGLAQIRFDRNHIDPLVISPVPALTAYVCNDLLLDHERRLLVATNKGLLRQRLSASTVQTGRMPGYNQLAEAAFDDVVTLGDKVYAATRGSGLAVYNKTSLQFEKLLHFATANSPGLDNITALLPLQDKTMVVGTATIPFLFYPQTGGYSALMPPDWTPQYWVQNINGGKQDDVWISAHRIYRYRRSTRSFDSLPGLPRLLDAPVAIEEDGEGNIWMARHGLARYNRRLQQYDRYIDSFPFIKIPDKQVAAFTIDSHHTIWISVQNNGLVAYSPQTGAFRHFTKRNGLPHDQLSALYYLNGKLWMAGYSGISSIDINNYEIRNYGPEDGFPAAPVNIGSRFYYDSVDHLLYIGFADVIARFDPSVIAGTAVAPRIFIEQVMTGGGPSTYLPGNAVFTSWNRRQLNIAIGTINFFDGATQRYAYRLADGEEGAWIDLGTTSSFTISGLSPGRHRLEVRVSPDSHRWPAQVATLDINVAGPFWLSTWFMIVSGLVLGWLIYALVLWRTSVARKKEMVNTQMEKLRAEDYKAQFELEQITHYFSTSLAGKRTEDEILSDVAERLIGGLHYEDCIIYLWNRDKTRLVQRAAYGPKSVNGVVKTTGFTVSPGQGIVGHVVTTGKPLVVHDTRKDARYRVDDCFRLSELTVPIIHNGELLGVIDSEHSEAHYFNDRHVKMMTTIATLLGNTLKQLEADRSLQAKQQELAGINEQLAEARLSALQAQMNPHFVFNALNSIKRMILDADNDTASRYLSKFALMIRMTLEHSKETFVTLHDNIQYLKAYLDMERLRFDHTFSYGIDVKESVDAADLLFPSMMIQPLVENAIWHGLLPAEGEKRILVCFQVSDQRLRCIIQDNGIGIRQAEQMRRESRAVHRSVGLENLRKRIHILNEKYHTACTLSITDLREAGGPQTGTRAVLELNIITA</sequence>
<dbReference type="Pfam" id="PF06580">
    <property type="entry name" value="His_kinase"/>
    <property type="match status" value="1"/>
</dbReference>
<dbReference type="Proteomes" id="UP000263900">
    <property type="component" value="Chromosome"/>
</dbReference>
<feature type="signal peptide" evidence="2">
    <location>
        <begin position="1"/>
        <end position="21"/>
    </location>
</feature>
<gene>
    <name evidence="4" type="ORF">D3H65_08770</name>
</gene>
<name>A0A3B7MK91_9BACT</name>
<dbReference type="SUPFAM" id="SSF63829">
    <property type="entry name" value="Calcium-dependent phosphotriesterase"/>
    <property type="match status" value="2"/>
</dbReference>
<reference evidence="4 5" key="1">
    <citation type="submission" date="2018-09" db="EMBL/GenBank/DDBJ databases">
        <title>Genome sequencing of strain 6GH32-13.</title>
        <authorList>
            <person name="Weon H.-Y."/>
            <person name="Heo J."/>
            <person name="Kwon S.-W."/>
        </authorList>
    </citation>
    <scope>NUCLEOTIDE SEQUENCE [LARGE SCALE GENOMIC DNA]</scope>
    <source>
        <strain evidence="4 5">5GH32-13</strain>
    </source>
</reference>
<dbReference type="Pfam" id="PF07495">
    <property type="entry name" value="Y_Y_Y"/>
    <property type="match status" value="1"/>
</dbReference>
<evidence type="ECO:0000313" key="5">
    <source>
        <dbReference type="Proteomes" id="UP000263900"/>
    </source>
</evidence>
<dbReference type="PANTHER" id="PTHR34220:SF7">
    <property type="entry name" value="SENSOR HISTIDINE KINASE YPDA"/>
    <property type="match status" value="1"/>
</dbReference>
<dbReference type="SUPFAM" id="SSF55781">
    <property type="entry name" value="GAF domain-like"/>
    <property type="match status" value="1"/>
</dbReference>
<proteinExistence type="predicted"/>
<evidence type="ECO:0000256" key="2">
    <source>
        <dbReference type="SAM" id="SignalP"/>
    </source>
</evidence>
<dbReference type="InterPro" id="IPR011123">
    <property type="entry name" value="Y_Y_Y"/>
</dbReference>
<dbReference type="InterPro" id="IPR050640">
    <property type="entry name" value="Bact_2-comp_sensor_kinase"/>
</dbReference>
<keyword evidence="5" id="KW-1185">Reference proteome</keyword>
<evidence type="ECO:0000259" key="3">
    <source>
        <dbReference type="SMART" id="SM00065"/>
    </source>
</evidence>
<dbReference type="SUPFAM" id="SSF55874">
    <property type="entry name" value="ATPase domain of HSP90 chaperone/DNA topoisomerase II/histidine kinase"/>
    <property type="match status" value="1"/>
</dbReference>
<dbReference type="KEGG" id="pseg:D3H65_08770"/>
<evidence type="ECO:0000256" key="1">
    <source>
        <dbReference type="SAM" id="Phobius"/>
    </source>
</evidence>
<dbReference type="InterPro" id="IPR036890">
    <property type="entry name" value="HATPase_C_sf"/>
</dbReference>
<dbReference type="EMBL" id="CP032157">
    <property type="protein sequence ID" value="AXY74067.1"/>
    <property type="molecule type" value="Genomic_DNA"/>
</dbReference>
<dbReference type="Gene3D" id="2.130.10.10">
    <property type="entry name" value="YVTN repeat-like/Quinoprotein amine dehydrogenase"/>
    <property type="match status" value="2"/>
</dbReference>
<dbReference type="InterPro" id="IPR015943">
    <property type="entry name" value="WD40/YVTN_repeat-like_dom_sf"/>
</dbReference>
<feature type="transmembrane region" description="Helical" evidence="1">
    <location>
        <begin position="776"/>
        <end position="800"/>
    </location>
</feature>
<dbReference type="GO" id="GO:0016020">
    <property type="term" value="C:membrane"/>
    <property type="evidence" value="ECO:0007669"/>
    <property type="project" value="InterPro"/>
</dbReference>
<dbReference type="GO" id="GO:0000155">
    <property type="term" value="F:phosphorelay sensor kinase activity"/>
    <property type="evidence" value="ECO:0007669"/>
    <property type="project" value="InterPro"/>
</dbReference>
<feature type="domain" description="GAF" evidence="3">
    <location>
        <begin position="845"/>
        <end position="992"/>
    </location>
</feature>
<feature type="chain" id="PRO_5017814912" evidence="2">
    <location>
        <begin position="22"/>
        <end position="1218"/>
    </location>
</feature>
<keyword evidence="1" id="KW-0472">Membrane</keyword>
<keyword evidence="2" id="KW-0732">Signal</keyword>
<keyword evidence="1" id="KW-0812">Transmembrane</keyword>
<dbReference type="InterPro" id="IPR010559">
    <property type="entry name" value="Sig_transdc_His_kin_internal"/>
</dbReference>
<dbReference type="PANTHER" id="PTHR34220">
    <property type="entry name" value="SENSOR HISTIDINE KINASE YPDA"/>
    <property type="match status" value="1"/>
</dbReference>
<dbReference type="InterPro" id="IPR011110">
    <property type="entry name" value="Reg_prop"/>
</dbReference>